<dbReference type="InterPro" id="IPR029470">
    <property type="entry name" value="PDDEXK_4"/>
</dbReference>
<keyword evidence="2" id="KW-1185">Reference proteome</keyword>
<organism evidence="1 2">
    <name type="scientific">Pandoraea terrae</name>
    <dbReference type="NCBI Taxonomy" id="1537710"/>
    <lineage>
        <taxon>Bacteria</taxon>
        <taxon>Pseudomonadati</taxon>
        <taxon>Pseudomonadota</taxon>
        <taxon>Betaproteobacteria</taxon>
        <taxon>Burkholderiales</taxon>
        <taxon>Burkholderiaceae</taxon>
        <taxon>Pandoraea</taxon>
    </lineage>
</organism>
<dbReference type="OrthoDB" id="1453311at2"/>
<dbReference type="AlphaFoldDB" id="A0A5E4Z259"/>
<proteinExistence type="predicted"/>
<gene>
    <name evidence="1" type="ORF">PTE30175_04886</name>
</gene>
<dbReference type="RefSeq" id="WP_150699638.1">
    <property type="nucleotide sequence ID" value="NZ_CABPRZ010000030.1"/>
</dbReference>
<sequence length="450" mass="51972">MATTASVTQEQFERFLSDPVLTRSTEVSRRIDDIFDLINPNENQHSSILQWLFDPREGHGQGEAIFKDFLVAVHEANRESAKPQGLFQHWSPGRIAVTGFQSLIVIREKSMVGRGRQDLLLVDPIHRFVILVENKAGASWRGIQLENYRNDALALKKRGGPYYGYQVGFVLLDRYKDESTIFDDKEIRHWSYLDYMWLEKAARRAEARVERGVEPGQQLVISYCRRQAEYESKEEAELEALLAQLARNHREVVGAIGRARRRKYLPAKDLDLDDFGSQLWAWTHQYKELAEKLEKQKSLSFIGHELSKAAPGEQPKFDLRKRAIFVTDASWLKLMTDTPDARGDCFWPVCIRVLEMKSSEDYRDEEGPETPRKYSINVNFRPPFLKEGLEPEVREALAALYDKELGARIDAKLRRIGHTPHSEENLPKALLKRYEEVHNVLKPIIAKIEG</sequence>
<dbReference type="Proteomes" id="UP000414233">
    <property type="component" value="Unassembled WGS sequence"/>
</dbReference>
<accession>A0A5E4Z259</accession>
<name>A0A5E4Z259_9BURK</name>
<dbReference type="EMBL" id="CABPRZ010000030">
    <property type="protein sequence ID" value="VVE55219.1"/>
    <property type="molecule type" value="Genomic_DNA"/>
</dbReference>
<dbReference type="Pfam" id="PF14281">
    <property type="entry name" value="PDDEXK_4"/>
    <property type="match status" value="1"/>
</dbReference>
<reference evidence="1 2" key="1">
    <citation type="submission" date="2019-08" db="EMBL/GenBank/DDBJ databases">
        <authorList>
            <person name="Peeters C."/>
        </authorList>
    </citation>
    <scope>NUCLEOTIDE SEQUENCE [LARGE SCALE GENOMIC DNA]</scope>
    <source>
        <strain evidence="1 2">LMG 30175</strain>
    </source>
</reference>
<evidence type="ECO:0000313" key="1">
    <source>
        <dbReference type="EMBL" id="VVE55219.1"/>
    </source>
</evidence>
<evidence type="ECO:0000313" key="2">
    <source>
        <dbReference type="Proteomes" id="UP000414233"/>
    </source>
</evidence>
<protein>
    <recommendedName>
        <fullName evidence="3">PD-(D/E)XK nuclease superfamily protein</fullName>
    </recommendedName>
</protein>
<evidence type="ECO:0008006" key="3">
    <source>
        <dbReference type="Google" id="ProtNLM"/>
    </source>
</evidence>